<dbReference type="InterPro" id="IPR014567">
    <property type="entry name" value="UCP031900"/>
</dbReference>
<dbReference type="EMBL" id="BSFE01000003">
    <property type="protein sequence ID" value="GLK52065.1"/>
    <property type="molecule type" value="Genomic_DNA"/>
</dbReference>
<feature type="domain" description="Phytase-like" evidence="2">
    <location>
        <begin position="58"/>
        <end position="307"/>
    </location>
</feature>
<reference evidence="3" key="2">
    <citation type="submission" date="2023-01" db="EMBL/GenBank/DDBJ databases">
        <authorList>
            <person name="Sun Q."/>
            <person name="Evtushenko L."/>
        </authorList>
    </citation>
    <scope>NUCLEOTIDE SEQUENCE</scope>
    <source>
        <strain evidence="3">VKM B-1513</strain>
    </source>
</reference>
<protein>
    <recommendedName>
        <fullName evidence="2">Phytase-like domain-containing protein</fullName>
    </recommendedName>
</protein>
<comment type="caution">
    <text evidence="3">The sequence shown here is derived from an EMBL/GenBank/DDBJ whole genome shotgun (WGS) entry which is preliminary data.</text>
</comment>
<evidence type="ECO:0000313" key="4">
    <source>
        <dbReference type="Proteomes" id="UP001143486"/>
    </source>
</evidence>
<dbReference type="AlphaFoldDB" id="A0A9W6IN28"/>
<organism evidence="3 4">
    <name type="scientific">Maricaulis virginensis</name>
    <dbReference type="NCBI Taxonomy" id="144022"/>
    <lineage>
        <taxon>Bacteria</taxon>
        <taxon>Pseudomonadati</taxon>
        <taxon>Pseudomonadota</taxon>
        <taxon>Alphaproteobacteria</taxon>
        <taxon>Maricaulales</taxon>
        <taxon>Maricaulaceae</taxon>
        <taxon>Maricaulis</taxon>
    </lineage>
</organism>
<reference evidence="3" key="1">
    <citation type="journal article" date="2014" name="Int. J. Syst. Evol. Microbiol.">
        <title>Complete genome sequence of Corynebacterium casei LMG S-19264T (=DSM 44701T), isolated from a smear-ripened cheese.</title>
        <authorList>
            <consortium name="US DOE Joint Genome Institute (JGI-PGF)"/>
            <person name="Walter F."/>
            <person name="Albersmeier A."/>
            <person name="Kalinowski J."/>
            <person name="Ruckert C."/>
        </authorList>
    </citation>
    <scope>NUCLEOTIDE SEQUENCE</scope>
    <source>
        <strain evidence="3">VKM B-1513</strain>
    </source>
</reference>
<evidence type="ECO:0000259" key="2">
    <source>
        <dbReference type="Pfam" id="PF13449"/>
    </source>
</evidence>
<feature type="signal peptide" evidence="1">
    <location>
        <begin position="1"/>
        <end position="21"/>
    </location>
</feature>
<dbReference type="Pfam" id="PF13449">
    <property type="entry name" value="Phytase-like"/>
    <property type="match status" value="1"/>
</dbReference>
<evidence type="ECO:0000256" key="1">
    <source>
        <dbReference type="SAM" id="SignalP"/>
    </source>
</evidence>
<dbReference type="InterPro" id="IPR027372">
    <property type="entry name" value="Phytase-like_dom"/>
</dbReference>
<name>A0A9W6IN28_9PROT</name>
<feature type="chain" id="PRO_5040997881" description="Phytase-like domain-containing protein" evidence="1">
    <location>
        <begin position="22"/>
        <end position="322"/>
    </location>
</feature>
<evidence type="ECO:0000313" key="3">
    <source>
        <dbReference type="EMBL" id="GLK52065.1"/>
    </source>
</evidence>
<gene>
    <name evidence="3" type="ORF">GCM10017621_15730</name>
</gene>
<sequence>MMRFSLVAAVLFLALQPASHAQPVTAAALPLEAGPEEQAALGRLAYRGGLVLASDDERFGGLSALEVSADGTRLLALSDSAWWVTGALAWDDATNTLTGFSDLSISPVRDSDGRHFEGRSGDSEGLTALGDGRYAVSFERRHRVLTYALGEDWSARDTALPQPLDIPDALSGLPDNRGLESLALTDEGRLVMGVEYPTDLGLGHALWVGGDTGWQRYSLHSRPSFGLTGMAAYDGTIYAVERFYSRAAGNRIGIIAFPVPETGAPAAITPETLGRIDPPLPVDNFEGIAVIERGGETLVLIISDDNFSNRQRTLLMAFAVGE</sequence>
<accession>A0A9W6IN28</accession>
<keyword evidence="4" id="KW-1185">Reference proteome</keyword>
<proteinExistence type="predicted"/>
<dbReference type="PIRSF" id="PIRSF031900">
    <property type="entry name" value="UCP031900"/>
    <property type="match status" value="1"/>
</dbReference>
<keyword evidence="1" id="KW-0732">Signal</keyword>
<dbReference type="RefSeq" id="WP_271186429.1">
    <property type="nucleotide sequence ID" value="NZ_BSFE01000003.1"/>
</dbReference>
<dbReference type="SUPFAM" id="SSF50956">
    <property type="entry name" value="Thermostable phytase (3-phytase)"/>
    <property type="match status" value="1"/>
</dbReference>
<dbReference type="Proteomes" id="UP001143486">
    <property type="component" value="Unassembled WGS sequence"/>
</dbReference>